<gene>
    <name evidence="2" type="ORF">B0J13DRAFT_215797</name>
</gene>
<dbReference type="AlphaFoldDB" id="A0A9P9F826"/>
<evidence type="ECO:0000313" key="2">
    <source>
        <dbReference type="EMBL" id="KAH7155051.1"/>
    </source>
</evidence>
<feature type="region of interest" description="Disordered" evidence="1">
    <location>
        <begin position="1"/>
        <end position="63"/>
    </location>
</feature>
<evidence type="ECO:0000256" key="1">
    <source>
        <dbReference type="SAM" id="MobiDB-lite"/>
    </source>
</evidence>
<evidence type="ECO:0000313" key="3">
    <source>
        <dbReference type="Proteomes" id="UP000717696"/>
    </source>
</evidence>
<accession>A0A9P9F826</accession>
<reference evidence="2" key="1">
    <citation type="journal article" date="2021" name="Nat. Commun.">
        <title>Genetic determinants of endophytism in the Arabidopsis root mycobiome.</title>
        <authorList>
            <person name="Mesny F."/>
            <person name="Miyauchi S."/>
            <person name="Thiergart T."/>
            <person name="Pickel B."/>
            <person name="Atanasova L."/>
            <person name="Karlsson M."/>
            <person name="Huettel B."/>
            <person name="Barry K.W."/>
            <person name="Haridas S."/>
            <person name="Chen C."/>
            <person name="Bauer D."/>
            <person name="Andreopoulos W."/>
            <person name="Pangilinan J."/>
            <person name="LaButti K."/>
            <person name="Riley R."/>
            <person name="Lipzen A."/>
            <person name="Clum A."/>
            <person name="Drula E."/>
            <person name="Henrissat B."/>
            <person name="Kohler A."/>
            <person name="Grigoriev I.V."/>
            <person name="Martin F.M."/>
            <person name="Hacquard S."/>
        </authorList>
    </citation>
    <scope>NUCLEOTIDE SEQUENCE</scope>
    <source>
        <strain evidence="2">MPI-CAGE-AT-0021</strain>
    </source>
</reference>
<keyword evidence="3" id="KW-1185">Reference proteome</keyword>
<name>A0A9P9F826_9HYPO</name>
<sequence length="154" mass="17660">MTGRVPRCHAQDAPDPRWRGAERLKRDSSGCTTASFGQRALASRSQDCKRQRRNAGVASQHTRPVSRSFVWSVWSVWPFGVQPSSAVFPWHRTIFCMPSSNLRYPHGKVFSSFPSRRHANDLTWSGSQWSDRPIINDSHVPQIDPLHKLHCNRR</sequence>
<protein>
    <submittedName>
        <fullName evidence="2">Uncharacterized protein</fullName>
    </submittedName>
</protein>
<proteinExistence type="predicted"/>
<comment type="caution">
    <text evidence="2">The sequence shown here is derived from an EMBL/GenBank/DDBJ whole genome shotgun (WGS) entry which is preliminary data.</text>
</comment>
<feature type="compositionally biased region" description="Basic and acidic residues" evidence="1">
    <location>
        <begin position="9"/>
        <end position="28"/>
    </location>
</feature>
<organism evidence="2 3">
    <name type="scientific">Dactylonectria estremocensis</name>
    <dbReference type="NCBI Taxonomy" id="1079267"/>
    <lineage>
        <taxon>Eukaryota</taxon>
        <taxon>Fungi</taxon>
        <taxon>Dikarya</taxon>
        <taxon>Ascomycota</taxon>
        <taxon>Pezizomycotina</taxon>
        <taxon>Sordariomycetes</taxon>
        <taxon>Hypocreomycetidae</taxon>
        <taxon>Hypocreales</taxon>
        <taxon>Nectriaceae</taxon>
        <taxon>Dactylonectria</taxon>
    </lineage>
</organism>
<dbReference type="Proteomes" id="UP000717696">
    <property type="component" value="Unassembled WGS sequence"/>
</dbReference>
<dbReference type="EMBL" id="JAGMUU010000004">
    <property type="protein sequence ID" value="KAH7155051.1"/>
    <property type="molecule type" value="Genomic_DNA"/>
</dbReference>